<accession>A0A939BVJ4</accession>
<evidence type="ECO:0000256" key="5">
    <source>
        <dbReference type="ARBA" id="ARBA00023315"/>
    </source>
</evidence>
<keyword evidence="6" id="KW-1133">Transmembrane helix</keyword>
<dbReference type="InterPro" id="IPR002123">
    <property type="entry name" value="Plipid/glycerol_acylTrfase"/>
</dbReference>
<organism evidence="8 9">
    <name type="scientific">Nakamurella leprariae</name>
    <dbReference type="NCBI Taxonomy" id="2803911"/>
    <lineage>
        <taxon>Bacteria</taxon>
        <taxon>Bacillati</taxon>
        <taxon>Actinomycetota</taxon>
        <taxon>Actinomycetes</taxon>
        <taxon>Nakamurellales</taxon>
        <taxon>Nakamurellaceae</taxon>
        <taxon>Nakamurella</taxon>
    </lineage>
</organism>
<keyword evidence="4" id="KW-0443">Lipid metabolism</keyword>
<evidence type="ECO:0000256" key="3">
    <source>
        <dbReference type="ARBA" id="ARBA00022679"/>
    </source>
</evidence>
<keyword evidence="6" id="KW-0472">Membrane</keyword>
<dbReference type="PANTHER" id="PTHR10434:SF64">
    <property type="entry name" value="1-ACYL-SN-GLYCEROL-3-PHOSPHATE ACYLTRANSFERASE-RELATED"/>
    <property type="match status" value="1"/>
</dbReference>
<evidence type="ECO:0000259" key="7">
    <source>
        <dbReference type="SMART" id="SM00563"/>
    </source>
</evidence>
<proteinExistence type="predicted"/>
<keyword evidence="2" id="KW-0444">Lipid biosynthesis</keyword>
<dbReference type="SMART" id="SM00563">
    <property type="entry name" value="PlsC"/>
    <property type="match status" value="1"/>
</dbReference>
<keyword evidence="5 8" id="KW-0012">Acyltransferase</keyword>
<dbReference type="Proteomes" id="UP000663792">
    <property type="component" value="Unassembled WGS sequence"/>
</dbReference>
<comment type="pathway">
    <text evidence="1">Lipid metabolism.</text>
</comment>
<dbReference type="RefSeq" id="WP_205259543.1">
    <property type="nucleotide sequence ID" value="NZ_JAERWK010000006.1"/>
</dbReference>
<dbReference type="PANTHER" id="PTHR10434">
    <property type="entry name" value="1-ACYL-SN-GLYCEROL-3-PHOSPHATE ACYLTRANSFERASE"/>
    <property type="match status" value="1"/>
</dbReference>
<evidence type="ECO:0000256" key="6">
    <source>
        <dbReference type="SAM" id="Phobius"/>
    </source>
</evidence>
<name>A0A939BVJ4_9ACTN</name>
<evidence type="ECO:0000256" key="1">
    <source>
        <dbReference type="ARBA" id="ARBA00005189"/>
    </source>
</evidence>
<dbReference type="SUPFAM" id="SSF69593">
    <property type="entry name" value="Glycerol-3-phosphate (1)-acyltransferase"/>
    <property type="match status" value="1"/>
</dbReference>
<evidence type="ECO:0000256" key="4">
    <source>
        <dbReference type="ARBA" id="ARBA00023098"/>
    </source>
</evidence>
<dbReference type="CDD" id="cd07989">
    <property type="entry name" value="LPLAT_AGPAT-like"/>
    <property type="match status" value="1"/>
</dbReference>
<keyword evidence="3" id="KW-0808">Transferase</keyword>
<evidence type="ECO:0000313" key="9">
    <source>
        <dbReference type="Proteomes" id="UP000663792"/>
    </source>
</evidence>
<protein>
    <submittedName>
        <fullName evidence="8">1-acyl-sn-glycerol-3-phosphate acyltransferase</fullName>
    </submittedName>
</protein>
<dbReference type="Pfam" id="PF01553">
    <property type="entry name" value="Acyltransferase"/>
    <property type="match status" value="1"/>
</dbReference>
<sequence length="302" mass="32184">MTAVPVLPAADVPDRCVRPECVAGCATPTARGDGRRGVLAAAARFAGVIAVLLVTVGVLQVVHWTPRYGRTSRSTRSLRRCSRWLVRVLGVRVEVRGEPHTGGGLVVGNHVSWLDLIVLSAQAPQRAVAKDGVGTWPVIGGLARRTGTLFLRRGLHRDLPESVAQMTAALRRGHRVQIFPEGTTRCGQAVGEFRRAGFQAAIDAAVLVHPVTLAYRDGTGTPTTAPAFVGDMTVVESIRAVVRMSALTVQVHWLDPIPALAGSGRAATDRRRLAAQAERAVAHDLGQPVVRRDSAWRGDAVA</sequence>
<dbReference type="GO" id="GO:0003841">
    <property type="term" value="F:1-acylglycerol-3-phosphate O-acyltransferase activity"/>
    <property type="evidence" value="ECO:0007669"/>
    <property type="project" value="TreeGrafter"/>
</dbReference>
<dbReference type="AlphaFoldDB" id="A0A939BVJ4"/>
<feature type="transmembrane region" description="Helical" evidence="6">
    <location>
        <begin position="41"/>
        <end position="64"/>
    </location>
</feature>
<evidence type="ECO:0000256" key="2">
    <source>
        <dbReference type="ARBA" id="ARBA00022516"/>
    </source>
</evidence>
<comment type="caution">
    <text evidence="8">The sequence shown here is derived from an EMBL/GenBank/DDBJ whole genome shotgun (WGS) entry which is preliminary data.</text>
</comment>
<reference evidence="8" key="1">
    <citation type="submission" date="2021-01" db="EMBL/GenBank/DDBJ databases">
        <title>YIM 132084 draft genome.</title>
        <authorList>
            <person name="An D."/>
        </authorList>
    </citation>
    <scope>NUCLEOTIDE SEQUENCE</scope>
    <source>
        <strain evidence="8">YIM 132084</strain>
    </source>
</reference>
<keyword evidence="6" id="KW-0812">Transmembrane</keyword>
<evidence type="ECO:0000313" key="8">
    <source>
        <dbReference type="EMBL" id="MBM9466583.1"/>
    </source>
</evidence>
<dbReference type="GO" id="GO:0006654">
    <property type="term" value="P:phosphatidic acid biosynthetic process"/>
    <property type="evidence" value="ECO:0007669"/>
    <property type="project" value="TreeGrafter"/>
</dbReference>
<dbReference type="EMBL" id="JAERWK010000006">
    <property type="protein sequence ID" value="MBM9466583.1"/>
    <property type="molecule type" value="Genomic_DNA"/>
</dbReference>
<gene>
    <name evidence="8" type="ORF">JL106_04720</name>
</gene>
<keyword evidence="9" id="KW-1185">Reference proteome</keyword>
<feature type="domain" description="Phospholipid/glycerol acyltransferase" evidence="7">
    <location>
        <begin position="104"/>
        <end position="216"/>
    </location>
</feature>